<reference evidence="4 5" key="1">
    <citation type="submission" date="2019-03" db="EMBL/GenBank/DDBJ databases">
        <title>Genomic Encyclopedia of Type Strains, Phase IV (KMG-IV): sequencing the most valuable type-strain genomes for metagenomic binning, comparative biology and taxonomic classification.</title>
        <authorList>
            <person name="Goeker M."/>
        </authorList>
    </citation>
    <scope>NUCLEOTIDE SEQUENCE [LARGE SCALE GENOMIC DNA]</scope>
    <source>
        <strain evidence="4 5">DSM 25287</strain>
    </source>
</reference>
<dbReference type="Pfam" id="PF01145">
    <property type="entry name" value="Band_7"/>
    <property type="match status" value="1"/>
</dbReference>
<keyword evidence="5" id="KW-1185">Reference proteome</keyword>
<dbReference type="InterPro" id="IPR036013">
    <property type="entry name" value="Band_7/SPFH_dom_sf"/>
</dbReference>
<protein>
    <submittedName>
        <fullName evidence="4">SPFH domain-containing protein</fullName>
    </submittedName>
</protein>
<name>A0A4R2L5K8_9GAMM</name>
<dbReference type="GO" id="GO:0005886">
    <property type="term" value="C:plasma membrane"/>
    <property type="evidence" value="ECO:0007669"/>
    <property type="project" value="InterPro"/>
</dbReference>
<dbReference type="Gene3D" id="6.10.250.2090">
    <property type="match status" value="1"/>
</dbReference>
<proteinExistence type="inferred from homology"/>
<dbReference type="InterPro" id="IPR001107">
    <property type="entry name" value="Band_7"/>
</dbReference>
<evidence type="ECO:0000256" key="1">
    <source>
        <dbReference type="ARBA" id="ARBA00004167"/>
    </source>
</evidence>
<dbReference type="InterPro" id="IPR001972">
    <property type="entry name" value="Stomatin_HflK_fam"/>
</dbReference>
<dbReference type="Proteomes" id="UP000295765">
    <property type="component" value="Unassembled WGS sequence"/>
</dbReference>
<dbReference type="EMBL" id="SLWY01000013">
    <property type="protein sequence ID" value="TCO80557.1"/>
    <property type="molecule type" value="Genomic_DNA"/>
</dbReference>
<comment type="similarity">
    <text evidence="2">Belongs to the band 7/mec-2 family.</text>
</comment>
<comment type="caution">
    <text evidence="4">The sequence shown here is derived from an EMBL/GenBank/DDBJ whole genome shotgun (WGS) entry which is preliminary data.</text>
</comment>
<dbReference type="SMART" id="SM00244">
    <property type="entry name" value="PHB"/>
    <property type="match status" value="1"/>
</dbReference>
<dbReference type="Gene3D" id="3.30.479.30">
    <property type="entry name" value="Band 7 domain"/>
    <property type="match status" value="1"/>
</dbReference>
<dbReference type="PANTHER" id="PTHR10264:SF19">
    <property type="entry name" value="AT06885P-RELATED"/>
    <property type="match status" value="1"/>
</dbReference>
<dbReference type="FunFam" id="3.30.479.30:FF:000004">
    <property type="entry name" value="Putative membrane protease family, stomatin"/>
    <property type="match status" value="1"/>
</dbReference>
<dbReference type="SUPFAM" id="SSF117892">
    <property type="entry name" value="Band 7/SPFH domain"/>
    <property type="match status" value="1"/>
</dbReference>
<dbReference type="PANTHER" id="PTHR10264">
    <property type="entry name" value="BAND 7 PROTEIN-RELATED"/>
    <property type="match status" value="1"/>
</dbReference>
<evidence type="ECO:0000313" key="5">
    <source>
        <dbReference type="Proteomes" id="UP000295765"/>
    </source>
</evidence>
<organism evidence="4 5">
    <name type="scientific">Plasticicumulans lactativorans</name>
    <dbReference type="NCBI Taxonomy" id="1133106"/>
    <lineage>
        <taxon>Bacteria</taxon>
        <taxon>Pseudomonadati</taxon>
        <taxon>Pseudomonadota</taxon>
        <taxon>Gammaproteobacteria</taxon>
        <taxon>Candidatus Competibacteraceae</taxon>
        <taxon>Plasticicumulans</taxon>
    </lineage>
</organism>
<accession>A0A4R2L5K8</accession>
<evidence type="ECO:0000313" key="4">
    <source>
        <dbReference type="EMBL" id="TCO80557.1"/>
    </source>
</evidence>
<dbReference type="InterPro" id="IPR043202">
    <property type="entry name" value="Band-7_stomatin-like"/>
</dbReference>
<evidence type="ECO:0000256" key="2">
    <source>
        <dbReference type="ARBA" id="ARBA00008164"/>
    </source>
</evidence>
<dbReference type="AlphaFoldDB" id="A0A4R2L5K8"/>
<feature type="domain" description="Band 7" evidence="3">
    <location>
        <begin position="23"/>
        <end position="181"/>
    </location>
</feature>
<gene>
    <name evidence="4" type="ORF">EV699_11335</name>
</gene>
<dbReference type="GO" id="GO:0098552">
    <property type="term" value="C:side of membrane"/>
    <property type="evidence" value="ECO:0007669"/>
    <property type="project" value="UniProtKB-ARBA"/>
</dbReference>
<dbReference type="PRINTS" id="PR00721">
    <property type="entry name" value="STOMATIN"/>
</dbReference>
<comment type="subcellular location">
    <subcellularLocation>
        <location evidence="1">Membrane</location>
        <topology evidence="1">Single-pass membrane protein</topology>
    </subcellularLocation>
</comment>
<evidence type="ECO:0000259" key="3">
    <source>
        <dbReference type="SMART" id="SM00244"/>
    </source>
</evidence>
<sequence length="268" mass="29585">MALQALAPQDIIAAIVVVAVLLSGLRIAQEYQRGVVFRLGRYVGLRGPGLYWIIPLGIDRAVTIDIRTQTVSAEQQETITRDSVTVKLNAVLWYRITDAAKSVIAVADMPAAVYQLALTSLRNSIGQHDLDEVLQERDKINGLLRQNIAGATGAWGVEIERFEMKDVELPEAMQEVMAMQAQAIREKRARIIKADAELEASRKLADAAQQMANNPVAVELRRMQMLTEVGAENNSTTVLMIPSDFVSLAKSLDEYLRERRSADPSSQA</sequence>